<accession>A0ABS2HA55</accession>
<gene>
    <name evidence="1" type="ORF">IM700_014750</name>
</gene>
<dbReference type="Gene3D" id="2.180.10.10">
    <property type="entry name" value="RHS repeat-associated core"/>
    <property type="match status" value="1"/>
</dbReference>
<keyword evidence="2" id="KW-1185">Reference proteome</keyword>
<evidence type="ECO:0000313" key="2">
    <source>
        <dbReference type="Proteomes" id="UP001516620"/>
    </source>
</evidence>
<sequence>MQYLRARWYDPSVGRFINEDTYEGEINNPLSLNLYTYVVNNPLIYTDPSGHDHRVDGGSGGGGNIRIPKWITWGANGSKKPIIEPSTNPQSPRVKITTNTTIRYDFSNSKLQKEILNEKAYFRASTKAKGMGNAFDVAKSGGKHSGFYNQYTGKSKVEIQKGIQSLDKQIVEHQDKIRNSEAHIPNFKDLDPRQQEALINKKWPSDIQRQLEQKEILEGILRSR</sequence>
<dbReference type="EMBL" id="JADCNN020000013">
    <property type="protein sequence ID" value="MBM6996914.1"/>
    <property type="molecule type" value="Genomic_DNA"/>
</dbReference>
<organism evidence="1 2">
    <name type="scientific">Paenibacillus rhizolycopersici</name>
    <dbReference type="NCBI Taxonomy" id="2780073"/>
    <lineage>
        <taxon>Bacteria</taxon>
        <taxon>Bacillati</taxon>
        <taxon>Bacillota</taxon>
        <taxon>Bacilli</taxon>
        <taxon>Bacillales</taxon>
        <taxon>Paenibacillaceae</taxon>
        <taxon>Paenibacillus</taxon>
    </lineage>
</organism>
<evidence type="ECO:0000313" key="1">
    <source>
        <dbReference type="EMBL" id="MBM6996914.1"/>
    </source>
</evidence>
<dbReference type="InterPro" id="IPR022385">
    <property type="entry name" value="Rhs_assc_core"/>
</dbReference>
<proteinExistence type="predicted"/>
<dbReference type="Proteomes" id="UP001516620">
    <property type="component" value="Unassembled WGS sequence"/>
</dbReference>
<name>A0ABS2HA55_9BACL</name>
<dbReference type="NCBIfam" id="TIGR03696">
    <property type="entry name" value="Rhs_assc_core"/>
    <property type="match status" value="1"/>
</dbReference>
<reference evidence="1 2" key="1">
    <citation type="submission" date="2021-01" db="EMBL/GenBank/DDBJ databases">
        <title>Paenibacillus sp.nov. isolated from the rhizosphere soil of tomato plant.</title>
        <authorList>
            <person name="Thin K.K."/>
            <person name="Zhang X."/>
            <person name="He S."/>
        </authorList>
    </citation>
    <scope>NUCLEOTIDE SEQUENCE [LARGE SCALE GENOMIC DNA]</scope>
    <source>
        <strain evidence="1 2">DXFW5</strain>
    </source>
</reference>
<protein>
    <submittedName>
        <fullName evidence="1">RHS repeat-associated core domain-containing protein</fullName>
    </submittedName>
</protein>
<comment type="caution">
    <text evidence="1">The sequence shown here is derived from an EMBL/GenBank/DDBJ whole genome shotgun (WGS) entry which is preliminary data.</text>
</comment>